<dbReference type="RefSeq" id="WP_029538743.1">
    <property type="nucleotide sequence ID" value="NZ_CP176579.1"/>
</dbReference>
<evidence type="ECO:0000256" key="1">
    <source>
        <dbReference type="ARBA" id="ARBA00006432"/>
    </source>
</evidence>
<dbReference type="InterPro" id="IPR042099">
    <property type="entry name" value="ANL_N_sf"/>
</dbReference>
<dbReference type="PANTHER" id="PTHR43767">
    <property type="entry name" value="LONG-CHAIN-FATTY-ACID--COA LIGASE"/>
    <property type="match status" value="1"/>
</dbReference>
<dbReference type="EMBL" id="JAECSB010000037">
    <property type="protein sequence ID" value="MBH5143512.1"/>
    <property type="molecule type" value="Genomic_DNA"/>
</dbReference>
<protein>
    <submittedName>
        <fullName evidence="5">Long-chain fatty acid--CoA ligase</fullName>
    </submittedName>
</protein>
<comment type="caution">
    <text evidence="5">The sequence shown here is derived from an EMBL/GenBank/DDBJ whole genome shotgun (WGS) entry which is preliminary data.</text>
</comment>
<dbReference type="GO" id="GO:0016878">
    <property type="term" value="F:acid-thiol ligase activity"/>
    <property type="evidence" value="ECO:0007669"/>
    <property type="project" value="UniProtKB-ARBA"/>
</dbReference>
<keyword evidence="6" id="KW-1185">Reference proteome</keyword>
<dbReference type="Gene3D" id="3.30.300.30">
    <property type="match status" value="1"/>
</dbReference>
<evidence type="ECO:0000313" key="6">
    <source>
        <dbReference type="Proteomes" id="UP000627573"/>
    </source>
</evidence>
<evidence type="ECO:0000259" key="3">
    <source>
        <dbReference type="Pfam" id="PF00501"/>
    </source>
</evidence>
<dbReference type="CDD" id="cd05936">
    <property type="entry name" value="FC-FACS_FadD_like"/>
    <property type="match status" value="1"/>
</dbReference>
<dbReference type="InterPro" id="IPR020845">
    <property type="entry name" value="AMP-binding_CS"/>
</dbReference>
<name>A0A8I0ZVH9_RHOER</name>
<dbReference type="SUPFAM" id="SSF56801">
    <property type="entry name" value="Acetyl-CoA synthetase-like"/>
    <property type="match status" value="1"/>
</dbReference>
<dbReference type="PANTHER" id="PTHR43767:SF1">
    <property type="entry name" value="NONRIBOSOMAL PEPTIDE SYNTHASE PES1 (EUROFUNG)-RELATED"/>
    <property type="match status" value="1"/>
</dbReference>
<evidence type="ECO:0000256" key="2">
    <source>
        <dbReference type="ARBA" id="ARBA00022598"/>
    </source>
</evidence>
<dbReference type="Pfam" id="PF13193">
    <property type="entry name" value="AMP-binding_C"/>
    <property type="match status" value="1"/>
</dbReference>
<dbReference type="Proteomes" id="UP000627573">
    <property type="component" value="Unassembled WGS sequence"/>
</dbReference>
<keyword evidence="2 5" id="KW-0436">Ligase</keyword>
<dbReference type="InterPro" id="IPR045851">
    <property type="entry name" value="AMP-bd_C_sf"/>
</dbReference>
<feature type="domain" description="AMP-dependent synthetase/ligase" evidence="3">
    <location>
        <begin position="32"/>
        <end position="415"/>
    </location>
</feature>
<reference evidence="5 6" key="1">
    <citation type="submission" date="2020-12" db="EMBL/GenBank/DDBJ databases">
        <title>Draft genome sequence of furan degrading bacterial strain FUR100.</title>
        <authorList>
            <person name="Woiski C."/>
        </authorList>
    </citation>
    <scope>NUCLEOTIDE SEQUENCE [LARGE SCALE GENOMIC DNA]</scope>
    <source>
        <strain evidence="5 6">FUR100</strain>
    </source>
</reference>
<dbReference type="InterPro" id="IPR000873">
    <property type="entry name" value="AMP-dep_synth/lig_dom"/>
</dbReference>
<evidence type="ECO:0000313" key="5">
    <source>
        <dbReference type="EMBL" id="MBH5143512.1"/>
    </source>
</evidence>
<dbReference type="PROSITE" id="PS00455">
    <property type="entry name" value="AMP_BINDING"/>
    <property type="match status" value="1"/>
</dbReference>
<evidence type="ECO:0000259" key="4">
    <source>
        <dbReference type="Pfam" id="PF13193"/>
    </source>
</evidence>
<dbReference type="FunFam" id="3.30.300.30:FF:000008">
    <property type="entry name" value="2,3-dihydroxybenzoate-AMP ligase"/>
    <property type="match status" value="1"/>
</dbReference>
<dbReference type="InterPro" id="IPR025110">
    <property type="entry name" value="AMP-bd_C"/>
</dbReference>
<proteinExistence type="inferred from homology"/>
<dbReference type="InterPro" id="IPR050237">
    <property type="entry name" value="ATP-dep_AMP-bd_enzyme"/>
</dbReference>
<gene>
    <name evidence="5" type="ORF">I3517_12875</name>
</gene>
<organism evidence="5 6">
    <name type="scientific">Rhodococcus erythropolis</name>
    <name type="common">Arthrobacter picolinophilus</name>
    <dbReference type="NCBI Taxonomy" id="1833"/>
    <lineage>
        <taxon>Bacteria</taxon>
        <taxon>Bacillati</taxon>
        <taxon>Actinomycetota</taxon>
        <taxon>Actinomycetes</taxon>
        <taxon>Mycobacteriales</taxon>
        <taxon>Nocardiaceae</taxon>
        <taxon>Rhodococcus</taxon>
        <taxon>Rhodococcus erythropolis group</taxon>
    </lineage>
</organism>
<comment type="similarity">
    <text evidence="1">Belongs to the ATP-dependent AMP-binding enzyme family.</text>
</comment>
<dbReference type="AlphaFoldDB" id="A0A8I0ZVH9"/>
<dbReference type="Gene3D" id="3.40.50.12780">
    <property type="entry name" value="N-terminal domain of ligase-like"/>
    <property type="match status" value="1"/>
</dbReference>
<dbReference type="Pfam" id="PF00501">
    <property type="entry name" value="AMP-binding"/>
    <property type="match status" value="1"/>
</dbReference>
<feature type="domain" description="AMP-binding enzyme C-terminal" evidence="4">
    <location>
        <begin position="465"/>
        <end position="540"/>
    </location>
</feature>
<accession>A0A8I0ZVH9</accession>
<sequence length="551" mass="60130">MSSYDDKIWLKQYPDPGKSSLEIEFDTALDMFKSAVARGPDRDAIRYYDRRITFRELDELSDAFAVGILDSGFRPGERLVIYAQNIPQFLIVQLGTWKAGGIAVSANPMYRSRELTEILQDSGATVLVSMQGLYRDVASLVVQSTDVRTVITTSELEYQSVNGGQLATVTPIECPDTIDMAAMLAEFRGQTPQPVDLGPDSIAFLTYTSGTTGPPKGAMTTHRNVVFNAQTYREWVGLDSTDVILGVAPLFHITGLIAHIAISLLTGAPLILMGRMDPAETIRTIEKQRATFTVGSITVFIALMNTPEVQPESLASLTKIYSGGAPIPPSTIRAFEEKFGHYIHNIYGLTETTSPSHGVPFGVRAPVDKTTGATSVGVPVYDTVVRIVDENGNDLPPGEIGELVTAGPQVVAGYWNKPEATANALPGGVLHTGDVGFMDSDGWFYIVDRKKDQINASGYKVWPREVEDVLYEHEAVREAAVVGVPDEYRGETVKAFVSLRPGMSATPEELIAHCKSQMAAYKYPREIEIMNDIPKTSTGKLLRRALRTSPS</sequence>